<keyword evidence="6 15" id="KW-0812">Transmembrane</keyword>
<keyword evidence="10" id="KW-0862">Zinc</keyword>
<evidence type="ECO:0000256" key="2">
    <source>
        <dbReference type="ARBA" id="ARBA00004167"/>
    </source>
</evidence>
<dbReference type="EC" id="2.3.2.27" evidence="4"/>
<evidence type="ECO:0000256" key="13">
    <source>
        <dbReference type="PROSITE-ProRule" id="PRU00175"/>
    </source>
</evidence>
<feature type="region of interest" description="Disordered" evidence="14">
    <location>
        <begin position="180"/>
        <end position="267"/>
    </location>
</feature>
<keyword evidence="7" id="KW-0479">Metal-binding</keyword>
<evidence type="ECO:0000256" key="11">
    <source>
        <dbReference type="ARBA" id="ARBA00022989"/>
    </source>
</evidence>
<keyword evidence="11 15" id="KW-1133">Transmembrane helix</keyword>
<evidence type="ECO:0000256" key="6">
    <source>
        <dbReference type="ARBA" id="ARBA00022692"/>
    </source>
</evidence>
<protein>
    <recommendedName>
        <fullName evidence="4">RING-type E3 ubiquitin transferase</fullName>
        <ecNumber evidence="4">2.3.2.27</ecNumber>
    </recommendedName>
</protein>
<dbReference type="AlphaFoldDB" id="A0AAV8PYI8"/>
<organism evidence="17 18">
    <name type="scientific">Ensete ventricosum</name>
    <name type="common">Abyssinian banana</name>
    <name type="synonym">Musa ensete</name>
    <dbReference type="NCBI Taxonomy" id="4639"/>
    <lineage>
        <taxon>Eukaryota</taxon>
        <taxon>Viridiplantae</taxon>
        <taxon>Streptophyta</taxon>
        <taxon>Embryophyta</taxon>
        <taxon>Tracheophyta</taxon>
        <taxon>Spermatophyta</taxon>
        <taxon>Magnoliopsida</taxon>
        <taxon>Liliopsida</taxon>
        <taxon>Zingiberales</taxon>
        <taxon>Musaceae</taxon>
        <taxon>Ensete</taxon>
    </lineage>
</organism>
<dbReference type="GO" id="GO:0008270">
    <property type="term" value="F:zinc ion binding"/>
    <property type="evidence" value="ECO:0007669"/>
    <property type="project" value="UniProtKB-KW"/>
</dbReference>
<dbReference type="InterPro" id="IPR044600">
    <property type="entry name" value="ATL1/ATL16-like"/>
</dbReference>
<dbReference type="Gene3D" id="3.30.40.10">
    <property type="entry name" value="Zinc/RING finger domain, C3HC4 (zinc finger)"/>
    <property type="match status" value="1"/>
</dbReference>
<evidence type="ECO:0000259" key="16">
    <source>
        <dbReference type="PROSITE" id="PS50089"/>
    </source>
</evidence>
<dbReference type="PROSITE" id="PS50089">
    <property type="entry name" value="ZF_RING_2"/>
    <property type="match status" value="1"/>
</dbReference>
<evidence type="ECO:0000313" key="18">
    <source>
        <dbReference type="Proteomes" id="UP001222027"/>
    </source>
</evidence>
<evidence type="ECO:0000256" key="12">
    <source>
        <dbReference type="ARBA" id="ARBA00023136"/>
    </source>
</evidence>
<dbReference type="Proteomes" id="UP001222027">
    <property type="component" value="Unassembled WGS sequence"/>
</dbReference>
<feature type="domain" description="RING-type" evidence="16">
    <location>
        <begin position="97"/>
        <end position="139"/>
    </location>
</feature>
<sequence length="267" mass="27586">MSGTGQAMGGVGRQSLTATTGVMVAGVVASFALFVLFFFLYLRAKRYWGAIPVSVGGRARFAEPATIPQRRGLDEAAVAALPSVVVCAGDCKEGLECAVCLCELSKGEASRLLPRCAHAFHLHCIDTWFSSHSTCPICRSPVVADKPGDSEFVSALVPGDAHPEETSPEIPAPVLLCASEDSGSQEGSSSSSASSSGTPMGIQAPNSPPLPASMPSEEDIRSPPTATLKSLRRLLIRGSRTGGASCGPRGCDVEQGRLPVSKAPTSS</sequence>
<dbReference type="SMART" id="SM00184">
    <property type="entry name" value="RING"/>
    <property type="match status" value="1"/>
</dbReference>
<keyword evidence="5" id="KW-0808">Transferase</keyword>
<keyword evidence="9" id="KW-0833">Ubl conjugation pathway</keyword>
<comment type="pathway">
    <text evidence="3">Protein modification; protein ubiquitination.</text>
</comment>
<gene>
    <name evidence="17" type="ORF">OPV22_026776</name>
</gene>
<dbReference type="SUPFAM" id="SSF57850">
    <property type="entry name" value="RING/U-box"/>
    <property type="match status" value="1"/>
</dbReference>
<dbReference type="GO" id="GO:0016020">
    <property type="term" value="C:membrane"/>
    <property type="evidence" value="ECO:0007669"/>
    <property type="project" value="UniProtKB-SubCell"/>
</dbReference>
<comment type="catalytic activity">
    <reaction evidence="1">
        <text>S-ubiquitinyl-[E2 ubiquitin-conjugating enzyme]-L-cysteine + [acceptor protein]-L-lysine = [E2 ubiquitin-conjugating enzyme]-L-cysteine + N(6)-ubiquitinyl-[acceptor protein]-L-lysine.</text>
        <dbReference type="EC" id="2.3.2.27"/>
    </reaction>
</comment>
<dbReference type="GO" id="GO:0016567">
    <property type="term" value="P:protein ubiquitination"/>
    <property type="evidence" value="ECO:0007669"/>
    <property type="project" value="InterPro"/>
</dbReference>
<evidence type="ECO:0000256" key="1">
    <source>
        <dbReference type="ARBA" id="ARBA00000900"/>
    </source>
</evidence>
<evidence type="ECO:0000256" key="3">
    <source>
        <dbReference type="ARBA" id="ARBA00004906"/>
    </source>
</evidence>
<evidence type="ECO:0000313" key="17">
    <source>
        <dbReference type="EMBL" id="KAJ8464224.1"/>
    </source>
</evidence>
<keyword evidence="18" id="KW-1185">Reference proteome</keyword>
<evidence type="ECO:0000256" key="10">
    <source>
        <dbReference type="ARBA" id="ARBA00022833"/>
    </source>
</evidence>
<dbReference type="GO" id="GO:0061630">
    <property type="term" value="F:ubiquitin protein ligase activity"/>
    <property type="evidence" value="ECO:0007669"/>
    <property type="project" value="UniProtKB-EC"/>
</dbReference>
<name>A0AAV8PYI8_ENSVE</name>
<keyword evidence="12 15" id="KW-0472">Membrane</keyword>
<dbReference type="InterPro" id="IPR001841">
    <property type="entry name" value="Znf_RING"/>
</dbReference>
<keyword evidence="8 13" id="KW-0863">Zinc-finger</keyword>
<evidence type="ECO:0000256" key="4">
    <source>
        <dbReference type="ARBA" id="ARBA00012483"/>
    </source>
</evidence>
<dbReference type="CDD" id="cd16461">
    <property type="entry name" value="RING-H2_EL5-like"/>
    <property type="match status" value="1"/>
</dbReference>
<feature type="compositionally biased region" description="Low complexity" evidence="14">
    <location>
        <begin position="180"/>
        <end position="197"/>
    </location>
</feature>
<comment type="caution">
    <text evidence="17">The sequence shown here is derived from an EMBL/GenBank/DDBJ whole genome shotgun (WGS) entry which is preliminary data.</text>
</comment>
<evidence type="ECO:0000256" key="14">
    <source>
        <dbReference type="SAM" id="MobiDB-lite"/>
    </source>
</evidence>
<evidence type="ECO:0000256" key="7">
    <source>
        <dbReference type="ARBA" id="ARBA00022723"/>
    </source>
</evidence>
<evidence type="ECO:0000256" key="8">
    <source>
        <dbReference type="ARBA" id="ARBA00022771"/>
    </source>
</evidence>
<evidence type="ECO:0000256" key="5">
    <source>
        <dbReference type="ARBA" id="ARBA00022679"/>
    </source>
</evidence>
<comment type="subcellular location">
    <subcellularLocation>
        <location evidence="2">Membrane</location>
        <topology evidence="2">Single-pass membrane protein</topology>
    </subcellularLocation>
</comment>
<evidence type="ECO:0000256" key="15">
    <source>
        <dbReference type="SAM" id="Phobius"/>
    </source>
</evidence>
<dbReference type="EMBL" id="JAQQAF010000008">
    <property type="protein sequence ID" value="KAJ8464224.1"/>
    <property type="molecule type" value="Genomic_DNA"/>
</dbReference>
<feature type="transmembrane region" description="Helical" evidence="15">
    <location>
        <begin position="20"/>
        <end position="42"/>
    </location>
</feature>
<dbReference type="InterPro" id="IPR013083">
    <property type="entry name" value="Znf_RING/FYVE/PHD"/>
</dbReference>
<dbReference type="PANTHER" id="PTHR46913">
    <property type="entry name" value="RING-H2 FINGER PROTEIN ATL16"/>
    <property type="match status" value="1"/>
</dbReference>
<accession>A0AAV8PYI8</accession>
<evidence type="ECO:0000256" key="9">
    <source>
        <dbReference type="ARBA" id="ARBA00022786"/>
    </source>
</evidence>
<proteinExistence type="predicted"/>
<dbReference type="Pfam" id="PF13639">
    <property type="entry name" value="zf-RING_2"/>
    <property type="match status" value="1"/>
</dbReference>
<reference evidence="17 18" key="1">
    <citation type="submission" date="2022-12" db="EMBL/GenBank/DDBJ databases">
        <title>Chromosome-scale assembly of the Ensete ventricosum genome.</title>
        <authorList>
            <person name="Dussert Y."/>
            <person name="Stocks J."/>
            <person name="Wendawek A."/>
            <person name="Woldeyes F."/>
            <person name="Nichols R.A."/>
            <person name="Borrell J.S."/>
        </authorList>
    </citation>
    <scope>NUCLEOTIDE SEQUENCE [LARGE SCALE GENOMIC DNA]</scope>
    <source>
        <strain evidence="18">cv. Maze</strain>
        <tissue evidence="17">Seeds</tissue>
    </source>
</reference>
<dbReference type="PANTHER" id="PTHR46913:SF1">
    <property type="entry name" value="RING-H2 FINGER PROTEIN ATL16"/>
    <property type="match status" value="1"/>
</dbReference>